<dbReference type="Gene3D" id="1.20.120.20">
    <property type="entry name" value="Apolipoprotein"/>
    <property type="match status" value="1"/>
</dbReference>
<evidence type="ECO:0000256" key="1">
    <source>
        <dbReference type="SAM" id="Coils"/>
    </source>
</evidence>
<dbReference type="RefSeq" id="WP_059434925.1">
    <property type="nucleotide sequence ID" value="NZ_FAVB01000001.1"/>
</dbReference>
<dbReference type="EMBL" id="FAVB01000001">
    <property type="protein sequence ID" value="CUU71096.1"/>
    <property type="molecule type" value="Genomic_DNA"/>
</dbReference>
<proteinExistence type="predicted"/>
<name>A0A0S4RAL7_CAMHY</name>
<feature type="coiled-coil region" evidence="1">
    <location>
        <begin position="51"/>
        <end position="82"/>
    </location>
</feature>
<comment type="caution">
    <text evidence="2">The sequence shown here is derived from an EMBL/GenBank/DDBJ whole genome shotgun (WGS) entry which is preliminary data.</text>
</comment>
<sequence length="525" mass="58255">MSSDVFNSTSVIETSKVLRLVDTGAEKLVDVGNSRLTFVAEPKDSKDAVNKEHFDTNLSEYKKNIDEELQEAKSEFNTLYANAVDEFNALHRDADIKMTNINEGLADYTLKKQDFDIKVDETNQKLDTNLAQSNDIKTHIENRYNEIEVLKNETNSNLEQVRELKNDSDTKIADISSKIDLANADLAEFNEAKDGLGDIKQTIKELREVVDNGLIDDENLSTLKSYSSNKVDVTFAKKTEVIAKSQEIETQIQELETRTQSIIDEKLGLKLDTNIYSVDKATFATKEELNTKTEELTNSLTTKTNELETSLNTKTDELTASLNTKTEELTNSLNDGLNTKLDTSSLVSELGQSENLIVNQKALSDALNLKANKTDAKPANILLDVLTSPIGITTLGTQFYCLANQNQYILVDNSEVTTETTLQSLIDNEKVINITPLGVGQTWQDVTSQREANKNYVNTTDRPIAVIIYIRAGYGTTSTVYLDDKPVAGIVGETARGFGGNAFLIVQPLSKYKSDGSASAWYELR</sequence>
<organism evidence="2 3">
    <name type="scientific">Campylobacter hyointestinalis subsp. hyointestinalis</name>
    <dbReference type="NCBI Taxonomy" id="91352"/>
    <lineage>
        <taxon>Bacteria</taxon>
        <taxon>Pseudomonadati</taxon>
        <taxon>Campylobacterota</taxon>
        <taxon>Epsilonproteobacteria</taxon>
        <taxon>Campylobacterales</taxon>
        <taxon>Campylobacteraceae</taxon>
        <taxon>Campylobacter</taxon>
    </lineage>
</organism>
<reference evidence="2 3" key="1">
    <citation type="submission" date="2015-11" db="EMBL/GenBank/DDBJ databases">
        <authorList>
            <consortium name="Pathogen Informatics"/>
        </authorList>
    </citation>
    <scope>NUCLEOTIDE SEQUENCE [LARGE SCALE GENOMIC DNA]</scope>
    <source>
        <strain evidence="2 3">006A-0059</strain>
    </source>
</reference>
<dbReference type="AlphaFoldDB" id="A0A0S4RAL7"/>
<evidence type="ECO:0000313" key="2">
    <source>
        <dbReference type="EMBL" id="CUU71096.1"/>
    </source>
</evidence>
<accession>A0A0S4RAL7</accession>
<evidence type="ECO:0000313" key="3">
    <source>
        <dbReference type="Proteomes" id="UP000052237"/>
    </source>
</evidence>
<feature type="coiled-coil region" evidence="1">
    <location>
        <begin position="238"/>
        <end position="306"/>
    </location>
</feature>
<keyword evidence="3" id="KW-1185">Reference proteome</keyword>
<protein>
    <submittedName>
        <fullName evidence="2">Uncharacterized protein</fullName>
    </submittedName>
</protein>
<keyword evidence="1" id="KW-0175">Coiled coil</keyword>
<dbReference type="Proteomes" id="UP000052237">
    <property type="component" value="Unassembled WGS sequence"/>
</dbReference>
<gene>
    <name evidence="2" type="ORF">ERS686654_00307</name>
</gene>